<dbReference type="GO" id="GO:0000055">
    <property type="term" value="P:ribosomal large subunit export from nucleus"/>
    <property type="evidence" value="ECO:0007669"/>
    <property type="project" value="TreeGrafter"/>
</dbReference>
<gene>
    <name evidence="5" type="ORF">PSYICH_LOCUS5405</name>
</gene>
<dbReference type="FunFam" id="3.40.50.410:FF:000028">
    <property type="entry name" value="Midasin"/>
    <property type="match status" value="1"/>
</dbReference>
<accession>A0A9P0CUE2</accession>
<evidence type="ECO:0000256" key="2">
    <source>
        <dbReference type="ARBA" id="ARBA00022840"/>
    </source>
</evidence>
<evidence type="ECO:0000313" key="6">
    <source>
        <dbReference type="Proteomes" id="UP001153636"/>
    </source>
</evidence>
<feature type="domain" description="VWFA" evidence="4">
    <location>
        <begin position="2948"/>
        <end position="3143"/>
    </location>
</feature>
<dbReference type="Pfam" id="PF07728">
    <property type="entry name" value="AAA_5"/>
    <property type="match status" value="1"/>
</dbReference>
<feature type="compositionally biased region" description="Polar residues" evidence="3">
    <location>
        <begin position="2607"/>
        <end position="2620"/>
    </location>
</feature>
<keyword evidence="1" id="KW-0547">Nucleotide-binding</keyword>
<dbReference type="SUPFAM" id="SSF52540">
    <property type="entry name" value="P-loop containing nucleoside triphosphate hydrolases"/>
    <property type="match status" value="1"/>
</dbReference>
<dbReference type="Pfam" id="PF00092">
    <property type="entry name" value="VWA"/>
    <property type="match status" value="1"/>
</dbReference>
<dbReference type="Gene3D" id="3.40.50.300">
    <property type="entry name" value="P-loop containing nucleotide triphosphate hydrolases"/>
    <property type="match status" value="1"/>
</dbReference>
<feature type="compositionally biased region" description="Basic and acidic residues" evidence="3">
    <location>
        <begin position="2289"/>
        <end position="2300"/>
    </location>
</feature>
<organism evidence="5 6">
    <name type="scientific">Psylliodes chrysocephalus</name>
    <dbReference type="NCBI Taxonomy" id="3402493"/>
    <lineage>
        <taxon>Eukaryota</taxon>
        <taxon>Metazoa</taxon>
        <taxon>Ecdysozoa</taxon>
        <taxon>Arthropoda</taxon>
        <taxon>Hexapoda</taxon>
        <taxon>Insecta</taxon>
        <taxon>Pterygota</taxon>
        <taxon>Neoptera</taxon>
        <taxon>Endopterygota</taxon>
        <taxon>Coleoptera</taxon>
        <taxon>Polyphaga</taxon>
        <taxon>Cucujiformia</taxon>
        <taxon>Chrysomeloidea</taxon>
        <taxon>Chrysomelidae</taxon>
        <taxon>Galerucinae</taxon>
        <taxon>Alticini</taxon>
        <taxon>Psylliodes</taxon>
    </lineage>
</organism>
<feature type="compositionally biased region" description="Basic and acidic residues" evidence="3">
    <location>
        <begin position="2365"/>
        <end position="2380"/>
    </location>
</feature>
<dbReference type="GO" id="GO:0016887">
    <property type="term" value="F:ATP hydrolysis activity"/>
    <property type="evidence" value="ECO:0007669"/>
    <property type="project" value="InterPro"/>
</dbReference>
<keyword evidence="2" id="KW-0067">ATP-binding</keyword>
<dbReference type="GO" id="GO:0000027">
    <property type="term" value="P:ribosomal large subunit assembly"/>
    <property type="evidence" value="ECO:0007669"/>
    <property type="project" value="TreeGrafter"/>
</dbReference>
<feature type="compositionally biased region" description="Polar residues" evidence="3">
    <location>
        <begin position="2632"/>
        <end position="2654"/>
    </location>
</feature>
<feature type="compositionally biased region" description="Basic and acidic residues" evidence="3">
    <location>
        <begin position="2523"/>
        <end position="2541"/>
    </location>
</feature>
<evidence type="ECO:0000259" key="4">
    <source>
        <dbReference type="PROSITE" id="PS50234"/>
    </source>
</evidence>
<feature type="compositionally biased region" description="Basic and acidic residues" evidence="3">
    <location>
        <begin position="2734"/>
        <end position="2751"/>
    </location>
</feature>
<evidence type="ECO:0000256" key="3">
    <source>
        <dbReference type="SAM" id="MobiDB-lite"/>
    </source>
</evidence>
<dbReference type="CDD" id="cd01460">
    <property type="entry name" value="vWA_midasin"/>
    <property type="match status" value="1"/>
</dbReference>
<evidence type="ECO:0000256" key="1">
    <source>
        <dbReference type="ARBA" id="ARBA00022741"/>
    </source>
</evidence>
<feature type="compositionally biased region" description="Acidic residues" evidence="3">
    <location>
        <begin position="2348"/>
        <end position="2364"/>
    </location>
</feature>
<dbReference type="GO" id="GO:0005524">
    <property type="term" value="F:ATP binding"/>
    <property type="evidence" value="ECO:0007669"/>
    <property type="project" value="UniProtKB-KW"/>
</dbReference>
<dbReference type="PANTHER" id="PTHR48103:SF2">
    <property type="entry name" value="MIDASIN"/>
    <property type="match status" value="1"/>
</dbReference>
<dbReference type="GO" id="GO:0005634">
    <property type="term" value="C:nucleus"/>
    <property type="evidence" value="ECO:0007669"/>
    <property type="project" value="TreeGrafter"/>
</dbReference>
<evidence type="ECO:0000313" key="5">
    <source>
        <dbReference type="EMBL" id="CAH1104441.1"/>
    </source>
</evidence>
<feature type="compositionally biased region" description="Basic and acidic residues" evidence="3">
    <location>
        <begin position="2655"/>
        <end position="2680"/>
    </location>
</feature>
<feature type="compositionally biased region" description="Basic and acidic residues" evidence="3">
    <location>
        <begin position="2718"/>
        <end position="2727"/>
    </location>
</feature>
<dbReference type="PROSITE" id="PS50234">
    <property type="entry name" value="VWFA"/>
    <property type="match status" value="1"/>
</dbReference>
<feature type="non-terminal residue" evidence="5">
    <location>
        <position position="1"/>
    </location>
</feature>
<feature type="region of interest" description="Disordered" evidence="3">
    <location>
        <begin position="2272"/>
        <end position="2805"/>
    </location>
</feature>
<keyword evidence="6" id="KW-1185">Reference proteome</keyword>
<feature type="compositionally biased region" description="Acidic residues" evidence="3">
    <location>
        <begin position="2443"/>
        <end position="2453"/>
    </location>
</feature>
<feature type="compositionally biased region" description="Basic and acidic residues" evidence="3">
    <location>
        <begin position="2499"/>
        <end position="2516"/>
    </location>
</feature>
<dbReference type="InterPro" id="IPR036465">
    <property type="entry name" value="vWFA_dom_sf"/>
</dbReference>
<dbReference type="InterPro" id="IPR011704">
    <property type="entry name" value="ATPase_dyneun-rel_AAA"/>
</dbReference>
<feature type="compositionally biased region" description="Acidic residues" evidence="3">
    <location>
        <begin position="2765"/>
        <end position="2776"/>
    </location>
</feature>
<feature type="compositionally biased region" description="Basic and acidic residues" evidence="3">
    <location>
        <begin position="2549"/>
        <end position="2562"/>
    </location>
</feature>
<feature type="compositionally biased region" description="Acidic residues" evidence="3">
    <location>
        <begin position="2465"/>
        <end position="2496"/>
    </location>
</feature>
<dbReference type="SUPFAM" id="SSF53300">
    <property type="entry name" value="vWA-like"/>
    <property type="match status" value="1"/>
</dbReference>
<feature type="compositionally biased region" description="Acidic residues" evidence="3">
    <location>
        <begin position="2381"/>
        <end position="2393"/>
    </location>
</feature>
<dbReference type="EMBL" id="OV651829">
    <property type="protein sequence ID" value="CAH1104441.1"/>
    <property type="molecule type" value="Genomic_DNA"/>
</dbReference>
<name>A0A9P0CUE2_9CUCU</name>
<protein>
    <recommendedName>
        <fullName evidence="4">VWFA domain-containing protein</fullName>
    </recommendedName>
</protein>
<proteinExistence type="predicted"/>
<sequence length="3155" mass="364752">YYVSFQTDYSRHLDEATRETEQISFEVIQHYLVEGKIENVLRLMQHWEAYRQISGTTNQSMDEEIKLFLKKITKLEDILKLLDNQHTQAVVQKVERRLQNIYKCIKNDASLNAGGKFEWVDSVLIKCLQDGSWLLVDNVNLCSSAVLDRLNALLEPNGVLTISERGVDSVGNMTEIKPHKDFRLFLTMDPKNGEISRAMRNRGIEIYLLNENEHQTNNIFDRTSLVSLEGLSSPYAEISIKIHDMISDLLIGEKPSINELIQLSTLLSQQFKYEVNKTETFVKTIMEIYYKTRSANQFDCPNFHSLIHEKITEYIGEEVGKNSDYFNENLTLKTQNISKNASIEKIKQQSVILFNYIETRVRSIQDINLELCYMLANFYSITSVEDLNLRHIFIIEKIKSTSDEKLNQKIKDVLLIIINYLNQYIEKAQTDNMYLPLDKNWISDRLLDDKISNWVNLGLYLSVHRLLGNIKLHLNSGGNVTLGGGDLHFNPPRGKKITLMEYAILIDQNKVEDKFNNIVIKNYAKLHNNFESYLFEILSKMNRISDDDMINLLQMVFWRYKLFECFTLDFKNSTNELELRNTITNLPVHYKWFYKFAVRQVSTITEIPVPEEFEEILTIINSKLDKQFSTIHKLGKNYQKCSKRPPPFTTKDQLEIVKGFNDISKLYDTTLKGNDAINIFNVVNGNKEFRAALIEMKSELNEDCSDLSRKFELITKIKESVERDVKKVLTKFELELLTILDIFVHLELKNSISTDNCTSLANNILIPTDLSGALLAYNNTKNELLLHEIYKSYYMYLMNSPSARPSPFLGLEKVVELSEFSPKLTYLITTLLIEAKESENLRIMTLGNFRGLSKQHESLNLILWRNLYQLSDEEYSFVYVEQRNFAIVYEKFLSELANSLKINTNSYESHEKVTEKIVTSLEDIQWSPTYVDPARALPQLIDTLLECAQLYTELKSIDEIDLAINYISQLYRAVANLKATFHSKLSIIDPLAKKTIKRRYCCDAQDMFKIMKISYENLNQIYGYDEKTRHMYCVPIEKMISKLEEKHLELSKYVAYRPQDVLYETVCEVVNHAFSSIMGEHFLPDIHEYKENRLEQQRNKVASYENLIHEMSQFRNSYPDIVEPLLSSIAEYLYGFKLHLSYLTMVEKKLSDSEIKIIYALISFPILNTICQNYREHVNLLSSSDVKKFVNQVLDNSEQPFIKDQENFRMLKTAIQESFNNAVVNSQINDILHTSDFEIFNSLINQFVFSYNKQQEQKEKQKEEADSLYKIKTKCDEKSEEEQIKEDMQKLFPNYHTIDFADFQHTLETDDSIEKEVEINYEEVITNKDLEDIIVLHTVLLKNFTKCEWLNPVKNKSIAPDFIRPLMDKFETFSKILNKTVDAFTYKIDEEAINGLNILLAVKKKYGNVDYLSEHISSGKKSNDFYKDSNVEEVKSCWHILEELKIKINELLDEWPEQPTLKTIITVIDRIYDFDITSPITRFLTGFEVLLNKCHEWEEVAHSGNSLSQHHQNITNQIIHWRKLELSMWKELLNRVHDRLNGSLSKWWLYLYNIMHQFIYQKQFGEKELIETLQSFITKSNLAEYQGRLDLLYVFHCHAIILGRNEDCEAFITILWNVYIYFQQFVENVNRKIKDLRLPIEKKLKDYVKIVRWKDINYWAIKDTVEKSHKTLHKFMREYQDALDQPVLPCLHNTGDLGSSSDVGIWDKPQKENKIVYYIDESIEHQNYLYDTNLIQNIEGQLPKDKLTRSLSKGLLEVRNTFKDIMASSPYHNKVKELDSFISDVIETSTHLQKLEVDTTLTKEKQKSQAKNILQQKHRALADLFKALSKMGLSYKTGLVESKMKDPTSDFLLKPIDLNANFSHQNYGFEENKIKMIWESSEKYYVKSLMRLDVLDTALQNPAKDLGMHNVERCKGFGIHLLTLVQKQKSDLISASRAYYKLRTYQNHLKLFNNGLEFLPIRIVNGTLELLSKLTISLDQFQIILNTCPEDETLNCETLDIPVLKSNVVNRIIFKNDEIWLRATSILNKIKTVTNKINLQLTKSKAEVPFLKYSVITERFVPVADLNKLKVDLQDLIENISSIKNILGGIALTNSLTLLQIEISVKLIILREAKAFETSTNVDYDWKQDVKKFLENVTTIIKKLKKEPSAVPKPDEAEVTEGIVDGHIKKYLIENISNDLSFLNFDSVLKVIENIVGFLLKSSPKETKGRKILVNEFLSLLDQLALIYRYYVTQLVCGYRSTSKICSIVVNIFIELASKGFCIPPEFSDEFDKEGISKPSDGMGLGEGEGERDVSDKIESEDQLDDAQPGGQEKGEDDDKDCKEEEKGIEMSEDFDGKLQDKEKKEDDDSDSDSGDSDAEEQMGDTEKGAEQSNKETFGDDKDEQEEGEEEGGTDDKEEKGDKGEKEGEDQLGAKEGQTSKEEENENKESSKEKENDKKEINEMEEPEYDDNQIDPHHGNQPELPEPEPMDLPDDMQLDEGDQHEEENQNNEENPFDIDTMKSENVPDEKDDTKDNENDDESRDDKKDFSSDDEDIEKRDDQEGEDKEENIGDEKQADKSQDSSEPEEDTDAKNVDDSGLDQTQSHQENIEAMEVDDAEAADKAQASKSENQKSNQTIDELQQEDRPDQEGVGQSQMEENSSGHTAQTSAQQEIKTTKDNIKEDQKRKQRPGESDSKRSLGDTNQPVKKKLKTVDSKNNDQKENDKDESMEDNAEMYQHIKDADEIKTQILDVATKEQAESQKKETQHEEGKDEETMESSKELSPDEDPQIQEADESVPVNPEKTADSKDRKHRKDQHPDGDVLEELQDIQIDGDAIETHTVPRDTQSTHHTQYSNILENTATRLTVEEINNLRVDVEKQLSGWNEPPNTLEADQAWQKISSVTSSLAQDLSEQLRLVLEPTQATRLKGDFRTGKRINMRKVISYIASQFRKDKIWLRRTKPSKREYQIVLAIDDSSSMADNHSKELAFESVALISKALTLLETGQLSVLSFGEKIEVIHKLTDTFTDKSGIKLLQKFKFDENKTFIAKLVDFATEMFNQSQLQSTALNAKLLVIVSDGRGVFSEGEVFVKQAVRRAKLANIFMVFVIIDNPENKNSVLDIRMPVFKDGKLHEIQNYMDVFPFSFYIILRDINSLPSVLSDALRQWFEIVSNLDK</sequence>
<reference evidence="5" key="1">
    <citation type="submission" date="2022-01" db="EMBL/GenBank/DDBJ databases">
        <authorList>
            <person name="King R."/>
        </authorList>
    </citation>
    <scope>NUCLEOTIDE SEQUENCE</scope>
</reference>
<dbReference type="InterPro" id="IPR002035">
    <property type="entry name" value="VWF_A"/>
</dbReference>
<feature type="compositionally biased region" description="Basic and acidic residues" evidence="3">
    <location>
        <begin position="2394"/>
        <end position="2406"/>
    </location>
</feature>
<dbReference type="PANTHER" id="PTHR48103">
    <property type="entry name" value="MIDASIN-RELATED"/>
    <property type="match status" value="1"/>
</dbReference>
<dbReference type="GO" id="GO:0030687">
    <property type="term" value="C:preribosome, large subunit precursor"/>
    <property type="evidence" value="ECO:0007669"/>
    <property type="project" value="TreeGrafter"/>
</dbReference>
<feature type="compositionally biased region" description="Basic and acidic residues" evidence="3">
    <location>
        <begin position="2418"/>
        <end position="2442"/>
    </location>
</feature>
<dbReference type="InterPro" id="IPR027417">
    <property type="entry name" value="P-loop_NTPase"/>
</dbReference>
<dbReference type="Gene3D" id="3.40.50.410">
    <property type="entry name" value="von Willebrand factor, type A domain"/>
    <property type="match status" value="1"/>
</dbReference>
<dbReference type="OrthoDB" id="422220at2759"/>
<feature type="compositionally biased region" description="Basic and acidic residues" evidence="3">
    <location>
        <begin position="2692"/>
        <end position="2707"/>
    </location>
</feature>
<feature type="compositionally biased region" description="Basic and acidic residues" evidence="3">
    <location>
        <begin position="2320"/>
        <end position="2347"/>
    </location>
</feature>
<dbReference type="Proteomes" id="UP001153636">
    <property type="component" value="Chromosome 17"/>
</dbReference>